<accession>A0ABV8DF19</accession>
<comment type="caution">
    <text evidence="1">The sequence shown here is derived from an EMBL/GenBank/DDBJ whole genome shotgun (WGS) entry which is preliminary data.</text>
</comment>
<dbReference type="Proteomes" id="UP001595693">
    <property type="component" value="Unassembled WGS sequence"/>
</dbReference>
<evidence type="ECO:0000313" key="2">
    <source>
        <dbReference type="Proteomes" id="UP001595693"/>
    </source>
</evidence>
<gene>
    <name evidence="1" type="ORF">ACFOW3_19800</name>
</gene>
<organism evidence="1 2">
    <name type="scientific">Acidovorax facilis</name>
    <dbReference type="NCBI Taxonomy" id="12917"/>
    <lineage>
        <taxon>Bacteria</taxon>
        <taxon>Pseudomonadati</taxon>
        <taxon>Pseudomonadota</taxon>
        <taxon>Betaproteobacteria</taxon>
        <taxon>Burkholderiales</taxon>
        <taxon>Comamonadaceae</taxon>
        <taxon>Acidovorax</taxon>
    </lineage>
</organism>
<name>A0ABV8DF19_9BURK</name>
<protein>
    <submittedName>
        <fullName evidence="1">Uncharacterized protein</fullName>
    </submittedName>
</protein>
<proteinExistence type="predicted"/>
<keyword evidence="2" id="KW-1185">Reference proteome</keyword>
<reference evidence="2" key="1">
    <citation type="journal article" date="2019" name="Int. J. Syst. Evol. Microbiol.">
        <title>The Global Catalogue of Microorganisms (GCM) 10K type strain sequencing project: providing services to taxonomists for standard genome sequencing and annotation.</title>
        <authorList>
            <consortium name="The Broad Institute Genomics Platform"/>
            <consortium name="The Broad Institute Genome Sequencing Center for Infectious Disease"/>
            <person name="Wu L."/>
            <person name="Ma J."/>
        </authorList>
    </citation>
    <scope>NUCLEOTIDE SEQUENCE [LARGE SCALE GENOMIC DNA]</scope>
    <source>
        <strain evidence="2">CCUG 2113</strain>
    </source>
</reference>
<dbReference type="RefSeq" id="WP_055400987.1">
    <property type="nucleotide sequence ID" value="NZ_JAMXAX010000045.1"/>
</dbReference>
<dbReference type="EMBL" id="JBHSAJ010000059">
    <property type="protein sequence ID" value="MFC3936872.1"/>
    <property type="molecule type" value="Genomic_DNA"/>
</dbReference>
<sequence length="337" mass="35096">MSSAAIIKRIFAPAALVGQVYARERGSTAAPMPIGNVLELELSHKEDVQKQQDMTALGGGTHAEMRRVTDVEIKMKLADLNVTNFARASLGTVHGVEGGTVANEAHKVMRGGLLRTAHIGSTDVVVRKGNTAGTATATDEQHVGVNKGAIVPLENLTAAPATAVSVRVGVDVATATPLAAAGNYTVVAAGIQVDAAAPDVADGSVFWVNYTYATVGTVIPAVGNYEVRAAGVYVLPDAVDLADDDDVRLSYDYGSYAVIEALTTKAKELELLFEGLNEADDGKPCIVEIWRASQGVASAIGLMADKGFASLPVSGAVLKDDTKTGVGVSKYYRVRKV</sequence>
<evidence type="ECO:0000313" key="1">
    <source>
        <dbReference type="EMBL" id="MFC3936872.1"/>
    </source>
</evidence>